<accession>A0A2P5CUH9</accession>
<evidence type="ECO:0000313" key="3">
    <source>
        <dbReference type="EMBL" id="PON64718.1"/>
    </source>
</evidence>
<reference evidence="4" key="1">
    <citation type="submission" date="2016-06" db="EMBL/GenBank/DDBJ databases">
        <title>Parallel loss of symbiosis genes in relatives of nitrogen-fixing non-legume Parasponia.</title>
        <authorList>
            <person name="Van Velzen R."/>
            <person name="Holmer R."/>
            <person name="Bu F."/>
            <person name="Rutten L."/>
            <person name="Van Zeijl A."/>
            <person name="Liu W."/>
            <person name="Santuari L."/>
            <person name="Cao Q."/>
            <person name="Sharma T."/>
            <person name="Shen D."/>
            <person name="Roswanjaya Y."/>
            <person name="Wardhani T."/>
            <person name="Kalhor M.S."/>
            <person name="Jansen J."/>
            <person name="Van den Hoogen J."/>
            <person name="Gungor B."/>
            <person name="Hartog M."/>
            <person name="Hontelez J."/>
            <person name="Verver J."/>
            <person name="Yang W.-C."/>
            <person name="Schijlen E."/>
            <person name="Repin R."/>
            <person name="Schilthuizen M."/>
            <person name="Schranz E."/>
            <person name="Heidstra R."/>
            <person name="Miyata K."/>
            <person name="Fedorova E."/>
            <person name="Kohlen W."/>
            <person name="Bisseling T."/>
            <person name="Smit S."/>
            <person name="Geurts R."/>
        </authorList>
    </citation>
    <scope>NUCLEOTIDE SEQUENCE [LARGE SCALE GENOMIC DNA]</scope>
    <source>
        <strain evidence="4">cv. WU1-14</strain>
    </source>
</reference>
<evidence type="ECO:0000256" key="2">
    <source>
        <dbReference type="SAM" id="Phobius"/>
    </source>
</evidence>
<keyword evidence="2" id="KW-0472">Membrane</keyword>
<dbReference type="AlphaFoldDB" id="A0A2P5CUH9"/>
<sequence length="555" mass="63090">MADRAKVFLKTISAIFDDMTYVYIPISIFKLPDSLIDAKPEAYVPKQVGLGPLHHMRSELQQMQMYKAMEARRFHKGFKSVDFHTLVEVLDKIAASSVRASYNIYLEITDDVLACIMAVDGLFLFDLLSYYVIRRNALANATLANSSVLSHLVESASRILAKEATLREVMMLENQIPILALKTIFFVETMEFEFVSKLLPEILVGFCQFVSPFDKMVKYPPYKSLKHPHLLDLLYHMIMLERLPKKNSKEEEEEQKEELQLLRDLFNKINSKIEEIKNEEVAIVPLAGTLRMGSPIGPSNVVSHFLDVGKDIAPLPMKKLIELTQGLLKLPWSQLGSSLSSALTKRPPDEEVLIPSASELQEVGVKFKPDHITRIKFDSKIVSFHLPSIKLSGDSDVIFSNLVAYEAMIKSETEPLFLKRYVDIMSGLIKTPKDLEVLRDAGIIKMQSISVEQGLKVFNGTSKSVDSTNTQSVDEAIESVKKHYNRSWKVSTRKFINKWKRIAANWCQVIVVLLLLLLMGIQAFCSVYECHRFSFKSNYPQGQQGLRLLSLRSYE</sequence>
<evidence type="ECO:0000313" key="4">
    <source>
        <dbReference type="Proteomes" id="UP000237105"/>
    </source>
</evidence>
<dbReference type="InterPro" id="IPR004158">
    <property type="entry name" value="DUF247_pln"/>
</dbReference>
<dbReference type="OrthoDB" id="1621957at2759"/>
<keyword evidence="1" id="KW-0175">Coiled coil</keyword>
<gene>
    <name evidence="3" type="ORF">PanWU01x14_121930</name>
</gene>
<dbReference type="Proteomes" id="UP000237105">
    <property type="component" value="Unassembled WGS sequence"/>
</dbReference>
<dbReference type="EMBL" id="JXTB01000093">
    <property type="protein sequence ID" value="PON64718.1"/>
    <property type="molecule type" value="Genomic_DNA"/>
</dbReference>
<dbReference type="STRING" id="3476.A0A2P5CUH9"/>
<feature type="coiled-coil region" evidence="1">
    <location>
        <begin position="245"/>
        <end position="279"/>
    </location>
</feature>
<comment type="caution">
    <text evidence="3">The sequence shown here is derived from an EMBL/GenBank/DDBJ whole genome shotgun (WGS) entry which is preliminary data.</text>
</comment>
<name>A0A2P5CUH9_PARAD</name>
<protein>
    <submittedName>
        <fullName evidence="3">Uncharacterized protein</fullName>
    </submittedName>
</protein>
<feature type="transmembrane region" description="Helical" evidence="2">
    <location>
        <begin position="503"/>
        <end position="524"/>
    </location>
</feature>
<keyword evidence="2" id="KW-1133">Transmembrane helix</keyword>
<keyword evidence="4" id="KW-1185">Reference proteome</keyword>
<dbReference type="PANTHER" id="PTHR31549">
    <property type="entry name" value="PROTEIN, PUTATIVE (DUF247)-RELATED-RELATED"/>
    <property type="match status" value="1"/>
</dbReference>
<organism evidence="3 4">
    <name type="scientific">Parasponia andersonii</name>
    <name type="common">Sponia andersonii</name>
    <dbReference type="NCBI Taxonomy" id="3476"/>
    <lineage>
        <taxon>Eukaryota</taxon>
        <taxon>Viridiplantae</taxon>
        <taxon>Streptophyta</taxon>
        <taxon>Embryophyta</taxon>
        <taxon>Tracheophyta</taxon>
        <taxon>Spermatophyta</taxon>
        <taxon>Magnoliopsida</taxon>
        <taxon>eudicotyledons</taxon>
        <taxon>Gunneridae</taxon>
        <taxon>Pentapetalae</taxon>
        <taxon>rosids</taxon>
        <taxon>fabids</taxon>
        <taxon>Rosales</taxon>
        <taxon>Cannabaceae</taxon>
        <taxon>Parasponia</taxon>
    </lineage>
</organism>
<dbReference type="Pfam" id="PF03140">
    <property type="entry name" value="DUF247"/>
    <property type="match status" value="1"/>
</dbReference>
<evidence type="ECO:0000256" key="1">
    <source>
        <dbReference type="SAM" id="Coils"/>
    </source>
</evidence>
<proteinExistence type="predicted"/>
<dbReference type="PANTHER" id="PTHR31549:SF300">
    <property type="match status" value="1"/>
</dbReference>
<keyword evidence="2" id="KW-0812">Transmembrane</keyword>